<accession>A0ABU2RYZ9</accession>
<feature type="DNA-binding region" description="H-T-H motif" evidence="2">
    <location>
        <begin position="45"/>
        <end position="64"/>
    </location>
</feature>
<proteinExistence type="predicted"/>
<evidence type="ECO:0000259" key="4">
    <source>
        <dbReference type="PROSITE" id="PS50977"/>
    </source>
</evidence>
<keyword evidence="1 2" id="KW-0238">DNA-binding</keyword>
<dbReference type="InterPro" id="IPR050109">
    <property type="entry name" value="HTH-type_TetR-like_transc_reg"/>
</dbReference>
<dbReference type="Pfam" id="PF17920">
    <property type="entry name" value="TetR_C_16"/>
    <property type="match status" value="1"/>
</dbReference>
<dbReference type="PRINTS" id="PR00455">
    <property type="entry name" value="HTHTETR"/>
</dbReference>
<evidence type="ECO:0000256" key="3">
    <source>
        <dbReference type="SAM" id="MobiDB-lite"/>
    </source>
</evidence>
<dbReference type="Pfam" id="PF00440">
    <property type="entry name" value="TetR_N"/>
    <property type="match status" value="1"/>
</dbReference>
<dbReference type="InterPro" id="IPR041678">
    <property type="entry name" value="TetR_C_16"/>
</dbReference>
<dbReference type="SUPFAM" id="SSF46689">
    <property type="entry name" value="Homeodomain-like"/>
    <property type="match status" value="1"/>
</dbReference>
<gene>
    <name evidence="5" type="ORF">RM779_00325</name>
</gene>
<reference evidence="6" key="1">
    <citation type="submission" date="2023-07" db="EMBL/GenBank/DDBJ databases">
        <title>30 novel species of actinomycetes from the DSMZ collection.</title>
        <authorList>
            <person name="Nouioui I."/>
        </authorList>
    </citation>
    <scope>NUCLEOTIDE SEQUENCE [LARGE SCALE GENOMIC DNA]</scope>
    <source>
        <strain evidence="6">DSM 41886</strain>
    </source>
</reference>
<feature type="region of interest" description="Disordered" evidence="3">
    <location>
        <begin position="1"/>
        <end position="23"/>
    </location>
</feature>
<evidence type="ECO:0000313" key="5">
    <source>
        <dbReference type="EMBL" id="MDT0441050.1"/>
    </source>
</evidence>
<dbReference type="Gene3D" id="1.10.357.10">
    <property type="entry name" value="Tetracycline Repressor, domain 2"/>
    <property type="match status" value="1"/>
</dbReference>
<evidence type="ECO:0000256" key="1">
    <source>
        <dbReference type="ARBA" id="ARBA00023125"/>
    </source>
</evidence>
<dbReference type="Proteomes" id="UP001183615">
    <property type="component" value="Unassembled WGS sequence"/>
</dbReference>
<dbReference type="PANTHER" id="PTHR30055">
    <property type="entry name" value="HTH-TYPE TRANSCRIPTIONAL REGULATOR RUTR"/>
    <property type="match status" value="1"/>
</dbReference>
<evidence type="ECO:0000256" key="2">
    <source>
        <dbReference type="PROSITE-ProRule" id="PRU00335"/>
    </source>
</evidence>
<dbReference type="SUPFAM" id="SSF48498">
    <property type="entry name" value="Tetracyclin repressor-like, C-terminal domain"/>
    <property type="match status" value="1"/>
</dbReference>
<organism evidence="5 6">
    <name type="scientific">Streptomyces johnsoniae</name>
    <dbReference type="NCBI Taxonomy" id="3075532"/>
    <lineage>
        <taxon>Bacteria</taxon>
        <taxon>Bacillati</taxon>
        <taxon>Actinomycetota</taxon>
        <taxon>Actinomycetes</taxon>
        <taxon>Kitasatosporales</taxon>
        <taxon>Streptomycetaceae</taxon>
        <taxon>Streptomyces</taxon>
    </lineage>
</organism>
<keyword evidence="6" id="KW-1185">Reference proteome</keyword>
<sequence length="212" mass="23127">MSIERAPVSGSGKRPGRRPGKTVSRDVILSVAMKRFAEAGYEGVSLRSIAREAQVDPALVRHFFASKEGLFEAVMRDAFHPEDFAMVVEGAEERMGERLAAGFLEMWETQPSRDKLLSVLRSAVTRDAAATMVRSFIVGEVLAPITRAIGRPHPQARAALVGTQLVGLALARYVVKTQPLPTMRLDAVVQVIAPSIQRFLTGDLPDVFDETA</sequence>
<dbReference type="EMBL" id="JAVREV010000001">
    <property type="protein sequence ID" value="MDT0441050.1"/>
    <property type="molecule type" value="Genomic_DNA"/>
</dbReference>
<evidence type="ECO:0000313" key="6">
    <source>
        <dbReference type="Proteomes" id="UP001183615"/>
    </source>
</evidence>
<dbReference type="PANTHER" id="PTHR30055:SF235">
    <property type="entry name" value="TRANSCRIPTIONAL REGULATORY PROTEIN"/>
    <property type="match status" value="1"/>
</dbReference>
<dbReference type="InterPro" id="IPR036271">
    <property type="entry name" value="Tet_transcr_reg_TetR-rel_C_sf"/>
</dbReference>
<dbReference type="InterPro" id="IPR001647">
    <property type="entry name" value="HTH_TetR"/>
</dbReference>
<dbReference type="PROSITE" id="PS50977">
    <property type="entry name" value="HTH_TETR_2"/>
    <property type="match status" value="1"/>
</dbReference>
<feature type="domain" description="HTH tetR-type" evidence="4">
    <location>
        <begin position="22"/>
        <end position="82"/>
    </location>
</feature>
<comment type="caution">
    <text evidence="5">The sequence shown here is derived from an EMBL/GenBank/DDBJ whole genome shotgun (WGS) entry which is preliminary data.</text>
</comment>
<protein>
    <submittedName>
        <fullName evidence="5">TetR family transcriptional regulator</fullName>
    </submittedName>
</protein>
<dbReference type="InterPro" id="IPR009057">
    <property type="entry name" value="Homeodomain-like_sf"/>
</dbReference>
<name>A0ABU2RYZ9_9ACTN</name>
<dbReference type="Gene3D" id="1.10.10.60">
    <property type="entry name" value="Homeodomain-like"/>
    <property type="match status" value="1"/>
</dbReference>
<dbReference type="RefSeq" id="WP_311614539.1">
    <property type="nucleotide sequence ID" value="NZ_JAVREV010000001.1"/>
</dbReference>